<name>A0A0A9TPC2_ARUDO</name>
<evidence type="ECO:0000313" key="1">
    <source>
        <dbReference type="EMBL" id="JAD18232.1"/>
    </source>
</evidence>
<proteinExistence type="predicted"/>
<reference evidence="1" key="1">
    <citation type="submission" date="2014-09" db="EMBL/GenBank/DDBJ databases">
        <authorList>
            <person name="Magalhaes I.L.F."/>
            <person name="Oliveira U."/>
            <person name="Santos F.R."/>
            <person name="Vidigal T.H.D.A."/>
            <person name="Brescovit A.D."/>
            <person name="Santos A.J."/>
        </authorList>
    </citation>
    <scope>NUCLEOTIDE SEQUENCE</scope>
    <source>
        <tissue evidence="1">Shoot tissue taken approximately 20 cm above the soil surface</tissue>
    </source>
</reference>
<dbReference type="AlphaFoldDB" id="A0A0A9TPC2"/>
<protein>
    <submittedName>
        <fullName evidence="1">Uncharacterized protein</fullName>
    </submittedName>
</protein>
<accession>A0A0A9TPC2</accession>
<organism evidence="1">
    <name type="scientific">Arundo donax</name>
    <name type="common">Giant reed</name>
    <name type="synonym">Donax arundinaceus</name>
    <dbReference type="NCBI Taxonomy" id="35708"/>
    <lineage>
        <taxon>Eukaryota</taxon>
        <taxon>Viridiplantae</taxon>
        <taxon>Streptophyta</taxon>
        <taxon>Embryophyta</taxon>
        <taxon>Tracheophyta</taxon>
        <taxon>Spermatophyta</taxon>
        <taxon>Magnoliopsida</taxon>
        <taxon>Liliopsida</taxon>
        <taxon>Poales</taxon>
        <taxon>Poaceae</taxon>
        <taxon>PACMAD clade</taxon>
        <taxon>Arundinoideae</taxon>
        <taxon>Arundineae</taxon>
        <taxon>Arundo</taxon>
    </lineage>
</organism>
<sequence>MNALKLGSFACFIILDYHWELLNGLKLTVSSASLKLFVQTEKLIHLRSMHQLYLKNNHMKNLAFLLR</sequence>
<dbReference type="EMBL" id="GBRH01279663">
    <property type="protein sequence ID" value="JAD18232.1"/>
    <property type="molecule type" value="Transcribed_RNA"/>
</dbReference>
<reference evidence="1" key="2">
    <citation type="journal article" date="2015" name="Data Brief">
        <title>Shoot transcriptome of the giant reed, Arundo donax.</title>
        <authorList>
            <person name="Barrero R.A."/>
            <person name="Guerrero F.D."/>
            <person name="Moolhuijzen P."/>
            <person name="Goolsby J.A."/>
            <person name="Tidwell J."/>
            <person name="Bellgard S.E."/>
            <person name="Bellgard M.I."/>
        </authorList>
    </citation>
    <scope>NUCLEOTIDE SEQUENCE</scope>
    <source>
        <tissue evidence="1">Shoot tissue taken approximately 20 cm above the soil surface</tissue>
    </source>
</reference>